<dbReference type="GO" id="GO:0006405">
    <property type="term" value="P:RNA export from nucleus"/>
    <property type="evidence" value="ECO:0007669"/>
    <property type="project" value="TreeGrafter"/>
</dbReference>
<gene>
    <name evidence="11" type="ORF">LOD99_4127</name>
</gene>
<name>A0AAV7JVQ7_9METZ</name>
<keyword evidence="8" id="KW-0539">Nucleus</keyword>
<dbReference type="PANTHER" id="PTHR12084:SF0">
    <property type="entry name" value="NUCLEAR PORE GLYCOPROTEIN P62"/>
    <property type="match status" value="1"/>
</dbReference>
<evidence type="ECO:0000313" key="11">
    <source>
        <dbReference type="EMBL" id="KAI6652741.1"/>
    </source>
</evidence>
<keyword evidence="6" id="KW-0811">Translocation</keyword>
<dbReference type="Gene3D" id="1.20.5.170">
    <property type="match status" value="1"/>
</dbReference>
<dbReference type="GO" id="GO:0006606">
    <property type="term" value="P:protein import into nucleus"/>
    <property type="evidence" value="ECO:0007669"/>
    <property type="project" value="TreeGrafter"/>
</dbReference>
<comment type="caution">
    <text evidence="11">The sequence shown here is derived from an EMBL/GenBank/DDBJ whole genome shotgun (WGS) entry which is preliminary data.</text>
</comment>
<evidence type="ECO:0000256" key="1">
    <source>
        <dbReference type="ARBA" id="ARBA00004567"/>
    </source>
</evidence>
<feature type="compositionally biased region" description="Polar residues" evidence="9">
    <location>
        <begin position="152"/>
        <end position="197"/>
    </location>
</feature>
<dbReference type="GO" id="GO:0017056">
    <property type="term" value="F:structural constituent of nuclear pore"/>
    <property type="evidence" value="ECO:0007669"/>
    <property type="project" value="InterPro"/>
</dbReference>
<feature type="compositionally biased region" description="Polar residues" evidence="9">
    <location>
        <begin position="345"/>
        <end position="361"/>
    </location>
</feature>
<keyword evidence="12" id="KW-1185">Reference proteome</keyword>
<dbReference type="GO" id="GO:0005543">
    <property type="term" value="F:phospholipid binding"/>
    <property type="evidence" value="ECO:0007669"/>
    <property type="project" value="TreeGrafter"/>
</dbReference>
<feature type="compositionally biased region" description="Polar residues" evidence="9">
    <location>
        <begin position="369"/>
        <end position="380"/>
    </location>
</feature>
<evidence type="ECO:0000256" key="6">
    <source>
        <dbReference type="ARBA" id="ARBA00023010"/>
    </source>
</evidence>
<dbReference type="PANTHER" id="PTHR12084">
    <property type="entry name" value="NUCLEAR PORE GLYCOPROTEIN P62-RELATED"/>
    <property type="match status" value="1"/>
</dbReference>
<evidence type="ECO:0000256" key="4">
    <source>
        <dbReference type="ARBA" id="ARBA00022816"/>
    </source>
</evidence>
<feature type="domain" description="Nucleoporin NSP1-like C-terminal" evidence="10">
    <location>
        <begin position="577"/>
        <end position="681"/>
    </location>
</feature>
<evidence type="ECO:0000256" key="7">
    <source>
        <dbReference type="ARBA" id="ARBA00023132"/>
    </source>
</evidence>
<feature type="region of interest" description="Disordered" evidence="9">
    <location>
        <begin position="152"/>
        <end position="236"/>
    </location>
</feature>
<feature type="region of interest" description="Disordered" evidence="9">
    <location>
        <begin position="45"/>
        <end position="76"/>
    </location>
</feature>
<evidence type="ECO:0000313" key="12">
    <source>
        <dbReference type="Proteomes" id="UP001165289"/>
    </source>
</evidence>
<dbReference type="GO" id="GO:0044613">
    <property type="term" value="C:nuclear pore central transport channel"/>
    <property type="evidence" value="ECO:0007669"/>
    <property type="project" value="TreeGrafter"/>
</dbReference>
<accession>A0AAV7JVQ7</accession>
<comment type="subcellular location">
    <subcellularLocation>
        <location evidence="1">Nucleus</location>
        <location evidence="1">Nuclear pore complex</location>
    </subcellularLocation>
</comment>
<evidence type="ECO:0000256" key="9">
    <source>
        <dbReference type="SAM" id="MobiDB-lite"/>
    </source>
</evidence>
<protein>
    <submittedName>
        <fullName evidence="11">Nuclear pore glycoprotein p62</fullName>
    </submittedName>
</protein>
<dbReference type="EMBL" id="JAKMXF010000297">
    <property type="protein sequence ID" value="KAI6652741.1"/>
    <property type="molecule type" value="Genomic_DNA"/>
</dbReference>
<feature type="region of interest" description="Disordered" evidence="9">
    <location>
        <begin position="410"/>
        <end position="515"/>
    </location>
</feature>
<feature type="compositionally biased region" description="Polar residues" evidence="9">
    <location>
        <begin position="49"/>
        <end position="76"/>
    </location>
</feature>
<evidence type="ECO:0000259" key="10">
    <source>
        <dbReference type="Pfam" id="PF05064"/>
    </source>
</evidence>
<feature type="region of interest" description="Disordered" evidence="9">
    <location>
        <begin position="297"/>
        <end position="380"/>
    </location>
</feature>
<keyword evidence="7" id="KW-0906">Nuclear pore complex</keyword>
<reference evidence="11 12" key="1">
    <citation type="journal article" date="2023" name="BMC Biol.">
        <title>The compact genome of the sponge Oopsacas minuta (Hexactinellida) is lacking key metazoan core genes.</title>
        <authorList>
            <person name="Santini S."/>
            <person name="Schenkelaars Q."/>
            <person name="Jourda C."/>
            <person name="Duchesne M."/>
            <person name="Belahbib H."/>
            <person name="Rocher C."/>
            <person name="Selva M."/>
            <person name="Riesgo A."/>
            <person name="Vervoort M."/>
            <person name="Leys S.P."/>
            <person name="Kodjabachian L."/>
            <person name="Le Bivic A."/>
            <person name="Borchiellini C."/>
            <person name="Claverie J.M."/>
            <person name="Renard E."/>
        </authorList>
    </citation>
    <scope>NUCLEOTIDE SEQUENCE [LARGE SCALE GENOMIC DNA]</scope>
    <source>
        <strain evidence="11">SPO-2</strain>
    </source>
</reference>
<dbReference type="GO" id="GO:0051028">
    <property type="term" value="P:mRNA transport"/>
    <property type="evidence" value="ECO:0007669"/>
    <property type="project" value="UniProtKB-KW"/>
</dbReference>
<feature type="compositionally biased region" description="Low complexity" evidence="9">
    <location>
        <begin position="410"/>
        <end position="433"/>
    </location>
</feature>
<keyword evidence="5" id="KW-0653">Protein transport</keyword>
<feature type="compositionally biased region" description="Polar residues" evidence="9">
    <location>
        <begin position="494"/>
        <end position="515"/>
    </location>
</feature>
<feature type="compositionally biased region" description="Polar residues" evidence="9">
    <location>
        <begin position="205"/>
        <end position="236"/>
    </location>
</feature>
<dbReference type="FunFam" id="1.20.5.170:FF:000040">
    <property type="entry name" value="Nuclear pore glycoprotein p62"/>
    <property type="match status" value="1"/>
</dbReference>
<evidence type="ECO:0000256" key="2">
    <source>
        <dbReference type="ARBA" id="ARBA00005911"/>
    </source>
</evidence>
<evidence type="ECO:0000256" key="3">
    <source>
        <dbReference type="ARBA" id="ARBA00022448"/>
    </source>
</evidence>
<keyword evidence="3" id="KW-0813">Transport</keyword>
<proteinExistence type="inferred from homology"/>
<feature type="compositionally biased region" description="Polar residues" evidence="9">
    <location>
        <begin position="434"/>
        <end position="487"/>
    </location>
</feature>
<dbReference type="InterPro" id="IPR026010">
    <property type="entry name" value="NSP1/NUP62"/>
</dbReference>
<organism evidence="11 12">
    <name type="scientific">Oopsacas minuta</name>
    <dbReference type="NCBI Taxonomy" id="111878"/>
    <lineage>
        <taxon>Eukaryota</taxon>
        <taxon>Metazoa</taxon>
        <taxon>Porifera</taxon>
        <taxon>Hexactinellida</taxon>
        <taxon>Hexasterophora</taxon>
        <taxon>Lyssacinosida</taxon>
        <taxon>Leucopsacidae</taxon>
        <taxon>Oopsacas</taxon>
    </lineage>
</organism>
<evidence type="ECO:0000256" key="5">
    <source>
        <dbReference type="ARBA" id="ARBA00022927"/>
    </source>
</evidence>
<feature type="compositionally biased region" description="Polar residues" evidence="9">
    <location>
        <begin position="321"/>
        <end position="336"/>
    </location>
</feature>
<comment type="similarity">
    <text evidence="2">Belongs to the nucleoporin NSP1/NUP62 family.</text>
</comment>
<keyword evidence="4" id="KW-0509">mRNA transport</keyword>
<dbReference type="Pfam" id="PF05064">
    <property type="entry name" value="Nsp1_C"/>
    <property type="match status" value="1"/>
</dbReference>
<dbReference type="Proteomes" id="UP001165289">
    <property type="component" value="Unassembled WGS sequence"/>
</dbReference>
<dbReference type="InterPro" id="IPR007758">
    <property type="entry name" value="Nucleoporin_NSP1_C"/>
</dbReference>
<dbReference type="AlphaFoldDB" id="A0AAV7JVQ7"/>
<evidence type="ECO:0000256" key="8">
    <source>
        <dbReference type="ARBA" id="ARBA00023242"/>
    </source>
</evidence>
<sequence length="776" mass="81122">MAYNFTGAGTPSQDKKQFNFSGVGTGFPGLRTGQPTFGTVPGQTPAPMGQSNPSIGGSTQFGTGMQSSLGQTQQPTTSGIFGFASKPTSNPGMSMGGGFPTASGGMGIGQSVPPNMFAQPNPGNMFNSQTNYSFTAQNPAANTQKPTTATKLFQQPTSGSNPLQPSLFNMQQPQNPLQTGGNQSQLPAGITSQSGTDTPPRGTGLFNTGTTPQGTGLFNTGTTPQGTGLFNTGTTPKGTGLFNTGATAQGTGLLNTGTIPQGTGLLNTGTTPQGTGMFNTGAPTQATGMFNTGMQFQGTGSKPGLGTQPQSSGAFLGTPAKPQSSGSILGTGTQPQGAGMPLGLGTQQQGSILGTGTQSQGAGMPHGLGTQQQGTGMSHGLGTQQQVSILGTGTQAQGTGLLGLGTSTQQLTSHQNPQIQSQMMSSQPQITPQKPQGLSTLQSPSPQTLHMSHLQTTPQNQNLVPSSQKTSGQTLLPSSTQTQSQTARPAMFQLPSSPSTALTAPATSLPQQTSNKQLTAIPTSTTQSSLLNIGLSKPQTVLPTGIVSTATVTTSSVPVVSLTAPSTSGISGQTQTPAKKYTYRQLEDLINNWVMELDDQQKVFMTQAKQVNAWDLALLENEDSIISLHNEVERAKTDQDRLDHDLNSILNQQSELEEMLTPLETYLGTQSIHTSTQHADQERNKTYSMAEKIDSSMKDMMQNLREVLERINTINSANSDRSNPISQITGILNAHMDSLLFIDESSGSLQRKLDELSRKLDSKKQDQEARLQTAFN</sequence>